<dbReference type="AlphaFoldDB" id="A0A162II39"/>
<reference evidence="4 5" key="1">
    <citation type="journal article" date="2016" name="Genome Biol. Evol.">
        <title>Divergent and convergent evolution of fungal pathogenicity.</title>
        <authorList>
            <person name="Shang Y."/>
            <person name="Xiao G."/>
            <person name="Zheng P."/>
            <person name="Cen K."/>
            <person name="Zhan S."/>
            <person name="Wang C."/>
        </authorList>
    </citation>
    <scope>NUCLEOTIDE SEQUENCE [LARGE SCALE GENOMIC DNA]</scope>
    <source>
        <strain evidence="4 5">ARSEF 7405</strain>
    </source>
</reference>
<dbReference type="EC" id="4.2.1.77" evidence="3"/>
<dbReference type="SUPFAM" id="SSF54506">
    <property type="entry name" value="Diaminopimelate epimerase-like"/>
    <property type="match status" value="1"/>
</dbReference>
<protein>
    <recommendedName>
        <fullName evidence="3">trans-L-3-hydroxyproline dehydratase</fullName>
        <ecNumber evidence="3">4.2.1.77</ecNumber>
    </recommendedName>
</protein>
<comment type="caution">
    <text evidence="4">The sequence shown here is derived from an EMBL/GenBank/DDBJ whole genome shotgun (WGS) entry which is preliminary data.</text>
</comment>
<dbReference type="Gene3D" id="3.10.310.10">
    <property type="entry name" value="Diaminopimelate Epimerase, Chain A, domain 1"/>
    <property type="match status" value="2"/>
</dbReference>
<evidence type="ECO:0000313" key="5">
    <source>
        <dbReference type="Proteomes" id="UP000242877"/>
    </source>
</evidence>
<dbReference type="Proteomes" id="UP000242877">
    <property type="component" value="Unassembled WGS sequence"/>
</dbReference>
<evidence type="ECO:0000256" key="1">
    <source>
        <dbReference type="ARBA" id="ARBA00001148"/>
    </source>
</evidence>
<dbReference type="GO" id="GO:0050346">
    <property type="term" value="F:trans-L-3-hydroxyproline dehydratase activity"/>
    <property type="evidence" value="ECO:0007669"/>
    <property type="project" value="UniProtKB-EC"/>
</dbReference>
<name>A0A162II39_9EURO</name>
<dbReference type="Pfam" id="PF05544">
    <property type="entry name" value="Pro_racemase"/>
    <property type="match status" value="1"/>
</dbReference>
<dbReference type="PANTHER" id="PTHR33442">
    <property type="entry name" value="TRANS-3-HYDROXY-L-PROLINE DEHYDRATASE"/>
    <property type="match status" value="1"/>
</dbReference>
<keyword evidence="5" id="KW-1185">Reference proteome</keyword>
<dbReference type="VEuPathDB" id="FungiDB:AAP_01852"/>
<dbReference type="OrthoDB" id="6409228at2759"/>
<dbReference type="FunFam" id="3.10.310.10:FF:000003">
    <property type="entry name" value="Proline racemase"/>
    <property type="match status" value="1"/>
</dbReference>
<dbReference type="EMBL" id="AZGZ01000006">
    <property type="protein sequence ID" value="KZZ94552.1"/>
    <property type="molecule type" value="Genomic_DNA"/>
</dbReference>
<proteinExistence type="inferred from homology"/>
<sequence length="415" mass="45171">MDVLAPYTSPSNPPITCIDMHTTGEPTRIIISGFPHLPGPSLLEQRAQAKAHHDNVRRRLMLEPRGHYDMYGAILCRETELVNAGKAHIGVLFTHNQGFSTMCGHATIALGRFLVDTHDKTVFPKRDELVYDPVEKVTKVNIHAPCGLVRVTVPTKETDKLDENGKKITVADSSRPVTFVSTPAFASGVNVTVTIPEDKRWPELIQQGKTTVTLDVSFGGTYYALINVKELGFTSGGLRKGAMDLDSISRAVKLLKSHLIVDPEFKPYITHPTTPDYSFLYSVMVVDNDVGVVPEGVDGAETGLCFFADHQIDRSPTGSCVVARMALAAAKGVRKPGERWTYHSVVSNAFEGEGGFTASIVEEADITDSEGKTVNKGVRVRVEGKAFYTGSCSFVYEEGDITSESGFSMQSVTQA</sequence>
<evidence type="ECO:0000256" key="3">
    <source>
        <dbReference type="ARBA" id="ARBA00013105"/>
    </source>
</evidence>
<dbReference type="SFLD" id="SFLDS00028">
    <property type="entry name" value="Proline_Racemase"/>
    <property type="match status" value="1"/>
</dbReference>
<accession>A0A162II39</accession>
<organism evidence="4 5">
    <name type="scientific">Ascosphaera apis ARSEF 7405</name>
    <dbReference type="NCBI Taxonomy" id="392613"/>
    <lineage>
        <taxon>Eukaryota</taxon>
        <taxon>Fungi</taxon>
        <taxon>Dikarya</taxon>
        <taxon>Ascomycota</taxon>
        <taxon>Pezizomycotina</taxon>
        <taxon>Eurotiomycetes</taxon>
        <taxon>Eurotiomycetidae</taxon>
        <taxon>Onygenales</taxon>
        <taxon>Ascosphaeraceae</taxon>
        <taxon>Ascosphaera</taxon>
    </lineage>
</organism>
<dbReference type="InterPro" id="IPR008794">
    <property type="entry name" value="Pro_racemase_fam"/>
</dbReference>
<comment type="similarity">
    <text evidence="2">Belongs to the proline racemase family.</text>
</comment>
<dbReference type="PANTHER" id="PTHR33442:SF1">
    <property type="entry name" value="TRANS-3-HYDROXY-L-PROLINE DEHYDRATASE"/>
    <property type="match status" value="1"/>
</dbReference>
<gene>
    <name evidence="4" type="ORF">AAP_01852</name>
</gene>
<evidence type="ECO:0000256" key="2">
    <source>
        <dbReference type="ARBA" id="ARBA00007529"/>
    </source>
</evidence>
<comment type="catalytic activity">
    <reaction evidence="1">
        <text>trans-3-hydroxy-L-proline = 1-pyrroline-2-carboxylate + H2O</text>
        <dbReference type="Rhea" id="RHEA:10320"/>
        <dbReference type="ChEBI" id="CHEBI:15377"/>
        <dbReference type="ChEBI" id="CHEBI:39785"/>
        <dbReference type="ChEBI" id="CHEBI:57938"/>
        <dbReference type="EC" id="4.2.1.77"/>
    </reaction>
</comment>
<evidence type="ECO:0000313" key="4">
    <source>
        <dbReference type="EMBL" id="KZZ94552.1"/>
    </source>
</evidence>